<evidence type="ECO:0000313" key="6">
    <source>
        <dbReference type="Proteomes" id="UP000596248"/>
    </source>
</evidence>
<dbReference type="PANTHER" id="PTHR34698">
    <property type="entry name" value="5-OXOPROLINASE SUBUNIT B"/>
    <property type="match status" value="1"/>
</dbReference>
<dbReference type="Gene3D" id="2.40.100.10">
    <property type="entry name" value="Cyclophilin-like"/>
    <property type="match status" value="1"/>
</dbReference>
<dbReference type="SMART" id="SM00796">
    <property type="entry name" value="AHS1"/>
    <property type="match status" value="1"/>
</dbReference>
<dbReference type="PANTHER" id="PTHR34698:SF2">
    <property type="entry name" value="5-OXOPROLINASE SUBUNIT B"/>
    <property type="match status" value="1"/>
</dbReference>
<name>A0ABX7FIL9_BRECH</name>
<keyword evidence="3" id="KW-0067">ATP-binding</keyword>
<evidence type="ECO:0000256" key="3">
    <source>
        <dbReference type="ARBA" id="ARBA00022840"/>
    </source>
</evidence>
<dbReference type="InterPro" id="IPR029000">
    <property type="entry name" value="Cyclophilin-like_dom_sf"/>
</dbReference>
<dbReference type="RefSeq" id="WP_203353005.1">
    <property type="nucleotide sequence ID" value="NZ_CP069127.1"/>
</dbReference>
<keyword evidence="6" id="KW-1185">Reference proteome</keyword>
<dbReference type="InterPro" id="IPR010016">
    <property type="entry name" value="PxpB"/>
</dbReference>
<keyword evidence="2" id="KW-0378">Hydrolase</keyword>
<protein>
    <submittedName>
        <fullName evidence="5">Carboxyltransferase domain-containing protein</fullName>
    </submittedName>
</protein>
<evidence type="ECO:0000313" key="5">
    <source>
        <dbReference type="EMBL" id="QRG65936.1"/>
    </source>
</evidence>
<evidence type="ECO:0000259" key="4">
    <source>
        <dbReference type="SMART" id="SM00796"/>
    </source>
</evidence>
<evidence type="ECO:0000256" key="1">
    <source>
        <dbReference type="ARBA" id="ARBA00022741"/>
    </source>
</evidence>
<dbReference type="SUPFAM" id="SSF160467">
    <property type="entry name" value="PH0987 N-terminal domain-like"/>
    <property type="match status" value="1"/>
</dbReference>
<dbReference type="Gene3D" id="3.30.1360.40">
    <property type="match status" value="1"/>
</dbReference>
<gene>
    <name evidence="5" type="ORF">JNE38_20475</name>
</gene>
<proteinExistence type="predicted"/>
<dbReference type="InterPro" id="IPR003833">
    <property type="entry name" value="CT_C_D"/>
</dbReference>
<dbReference type="EMBL" id="CP069127">
    <property type="protein sequence ID" value="QRG65936.1"/>
    <property type="molecule type" value="Genomic_DNA"/>
</dbReference>
<keyword evidence="1" id="KW-0547">Nucleotide-binding</keyword>
<dbReference type="Proteomes" id="UP000596248">
    <property type="component" value="Chromosome"/>
</dbReference>
<organism evidence="5 6">
    <name type="scientific">Brevibacillus choshinensis</name>
    <dbReference type="NCBI Taxonomy" id="54911"/>
    <lineage>
        <taxon>Bacteria</taxon>
        <taxon>Bacillati</taxon>
        <taxon>Bacillota</taxon>
        <taxon>Bacilli</taxon>
        <taxon>Bacillales</taxon>
        <taxon>Paenibacillaceae</taxon>
        <taxon>Brevibacillus</taxon>
    </lineage>
</organism>
<accession>A0ABX7FIL9</accession>
<dbReference type="SUPFAM" id="SSF50891">
    <property type="entry name" value="Cyclophilin-like"/>
    <property type="match status" value="1"/>
</dbReference>
<evidence type="ECO:0000256" key="2">
    <source>
        <dbReference type="ARBA" id="ARBA00022801"/>
    </source>
</evidence>
<dbReference type="Pfam" id="PF02682">
    <property type="entry name" value="CT_C_D"/>
    <property type="match status" value="1"/>
</dbReference>
<reference evidence="5 6" key="1">
    <citation type="submission" date="2021-01" db="EMBL/GenBank/DDBJ databases">
        <title>Identification of strong promoters based on the transcriptome of Brevibacillus choshinensis.</title>
        <authorList>
            <person name="Yao D."/>
            <person name="Zhang K."/>
            <person name="Wu J."/>
        </authorList>
    </citation>
    <scope>NUCLEOTIDE SEQUENCE [LARGE SCALE GENOMIC DNA]</scope>
    <source>
        <strain evidence="5 6">HPD31-SP3</strain>
    </source>
</reference>
<sequence>MFTLPETRFDFGGDEYIYAEISRDMREESNFKALAVTNELRKRQIPGIQDICPSNSSYIIRFDPEVISVADLLEYLKEIDITKSNPSELNMQVRIVEIPIWYDDPLTQEYSRRFQERNIAHEAKSNFELVMKLNGYAEKERFIEAHSSSPYLITMMGFIPGTAWEYPLGLTKEQIIQTPKYISPRTDTPSQAVGIGGAFTVIYPLSAPGSYQLIGMAAVPVFDQSQRLPDLKDTFFLAKPGDIWKHRPVDEAEYNRIVQQVDEGTYRYRIKYVDFSTEDYFADRKGYLKQLMEGF</sequence>
<feature type="domain" description="Carboxyltransferase" evidence="4">
    <location>
        <begin position="7"/>
        <end position="238"/>
    </location>
</feature>